<dbReference type="PANTHER" id="PTHR43842:SF2">
    <property type="entry name" value="PROPIONYL-COA CARBOXYLASE BETA CHAIN, MITOCHONDRIAL"/>
    <property type="match status" value="1"/>
</dbReference>
<gene>
    <name evidence="3" type="ORF">LTR05_003505</name>
</gene>
<evidence type="ECO:0000259" key="2">
    <source>
        <dbReference type="PROSITE" id="PS50989"/>
    </source>
</evidence>
<feature type="compositionally biased region" description="Polar residues" evidence="1">
    <location>
        <begin position="260"/>
        <end position="270"/>
    </location>
</feature>
<dbReference type="Proteomes" id="UP001309876">
    <property type="component" value="Unassembled WGS sequence"/>
</dbReference>
<comment type="caution">
    <text evidence="3">The sequence shown here is derived from an EMBL/GenBank/DDBJ whole genome shotgun (WGS) entry which is preliminary data.</text>
</comment>
<feature type="compositionally biased region" description="Polar residues" evidence="1">
    <location>
        <begin position="12"/>
        <end position="26"/>
    </location>
</feature>
<evidence type="ECO:0000256" key="1">
    <source>
        <dbReference type="SAM" id="MobiDB-lite"/>
    </source>
</evidence>
<feature type="domain" description="CoA carboxyltransferase C-terminal" evidence="2">
    <location>
        <begin position="575"/>
        <end position="833"/>
    </location>
</feature>
<reference evidence="3 4" key="1">
    <citation type="submission" date="2023-08" db="EMBL/GenBank/DDBJ databases">
        <title>Black Yeasts Isolated from many extreme environments.</title>
        <authorList>
            <person name="Coleine C."/>
            <person name="Stajich J.E."/>
            <person name="Selbmann L."/>
        </authorList>
    </citation>
    <scope>NUCLEOTIDE SEQUENCE [LARGE SCALE GENOMIC DNA]</scope>
    <source>
        <strain evidence="3 4">CCFEE 5910</strain>
    </source>
</reference>
<dbReference type="GO" id="GO:0004658">
    <property type="term" value="F:propionyl-CoA carboxylase activity"/>
    <property type="evidence" value="ECO:0007669"/>
    <property type="project" value="TreeGrafter"/>
</dbReference>
<dbReference type="InterPro" id="IPR029045">
    <property type="entry name" value="ClpP/crotonase-like_dom_sf"/>
</dbReference>
<keyword evidence="4" id="KW-1185">Reference proteome</keyword>
<dbReference type="InterPro" id="IPR011763">
    <property type="entry name" value="COA_CT_C"/>
</dbReference>
<sequence>MAKIEDDPVYNQPKTKISSDQPQTTADDPVYNQPKPASEPQPKPDDQSSNPTRSEKDSGIADDPTYNQPKPDSSGEEPRPVADDPVYNQPKPDSSSKPKVDVMVHDQSARRVATKEPRPVADDPVYNQPKPESSDETSRPVADDPVYNQPKPKSELNSVADDPTYNQPTRMPPAGDDSDYSPSSSQQTPLHRYQDGKGEVTEDPVYNQPKLPSFESQVVGGDDADYGSQPRVNHNKASERLTQLNQQIAPAPSEADIQQPEATQANTSAPRRQRKKKAQDHQSSLPADYSDIMGHISTMQNHARNPPADHRGYTRQKAAGKMTSRDRIDTILNPGTFRELGSVTGTTTWSIDPENPLTEKVEDFTPSNNPQGFGQVTCLQTGTEKVTRQVYLTSDDFSIRGGHADGHNGLKTLYGEKLALRLKVPVVKLVDGSSGGGSVTTIAKTGFSYLPHVTLLNTVTKQLNEGIPNLGAVVGPAIGLGAARVVSTHFSVMAADIGSLFNAGPKVVEGATFEEDLSFQDLGGPWVHCCNGTIDNMAKDERECYQQMRTVLGYLPDSGALQAPPCLPQGWSGDDVNREDESLRSIIPRKKNRMYNPYTIIESVVDKTSWFEIGRLWGRTGIVGLARLGGRPVAILSNNCEVNGGALDAAGSQKLLKMIKFADVFNLPIVQFVDVPGYAIGTVAERTGVMKWGVELGKAYYTSTTPIFTVLTRRAYGVAGGIMLDSREPWMRVSWPSANWGSLPLDGGIEVGHRHELKTIREQAEKAKPGSGEEAFKKRYKELDEMYVRLMNPVRTANVFNVEEIVDPKHTRKICCRWAREMYGIVMQERLADRASRKIVPVFS</sequence>
<protein>
    <recommendedName>
        <fullName evidence="2">CoA carboxyltransferase C-terminal domain-containing protein</fullName>
    </recommendedName>
</protein>
<feature type="compositionally biased region" description="Basic and acidic residues" evidence="1">
    <location>
        <begin position="132"/>
        <end position="142"/>
    </location>
</feature>
<accession>A0AAN7T1F8</accession>
<feature type="compositionally biased region" description="Basic and acidic residues" evidence="1">
    <location>
        <begin position="94"/>
        <end position="121"/>
    </location>
</feature>
<proteinExistence type="predicted"/>
<dbReference type="PROSITE" id="PS50989">
    <property type="entry name" value="COA_CT_CTER"/>
    <property type="match status" value="1"/>
</dbReference>
<dbReference type="InterPro" id="IPR051047">
    <property type="entry name" value="AccD/PCCB"/>
</dbReference>
<feature type="region of interest" description="Disordered" evidence="1">
    <location>
        <begin position="1"/>
        <end position="232"/>
    </location>
</feature>
<evidence type="ECO:0000313" key="3">
    <source>
        <dbReference type="EMBL" id="KAK5086337.1"/>
    </source>
</evidence>
<dbReference type="Pfam" id="PF01039">
    <property type="entry name" value="Carboxyl_trans"/>
    <property type="match status" value="1"/>
</dbReference>
<name>A0AAN7T1F8_9EURO</name>
<dbReference type="SUPFAM" id="SSF52096">
    <property type="entry name" value="ClpP/crotonase"/>
    <property type="match status" value="2"/>
</dbReference>
<evidence type="ECO:0000313" key="4">
    <source>
        <dbReference type="Proteomes" id="UP001309876"/>
    </source>
</evidence>
<dbReference type="PANTHER" id="PTHR43842">
    <property type="entry name" value="PROPIONYL-COA CARBOXYLASE BETA CHAIN"/>
    <property type="match status" value="1"/>
</dbReference>
<organism evidence="3 4">
    <name type="scientific">Lithohypha guttulata</name>
    <dbReference type="NCBI Taxonomy" id="1690604"/>
    <lineage>
        <taxon>Eukaryota</taxon>
        <taxon>Fungi</taxon>
        <taxon>Dikarya</taxon>
        <taxon>Ascomycota</taxon>
        <taxon>Pezizomycotina</taxon>
        <taxon>Eurotiomycetes</taxon>
        <taxon>Chaetothyriomycetidae</taxon>
        <taxon>Chaetothyriales</taxon>
        <taxon>Trichomeriaceae</taxon>
        <taxon>Lithohypha</taxon>
    </lineage>
</organism>
<dbReference type="EMBL" id="JAVRRJ010000003">
    <property type="protein sequence ID" value="KAK5086337.1"/>
    <property type="molecule type" value="Genomic_DNA"/>
</dbReference>
<dbReference type="InterPro" id="IPR034733">
    <property type="entry name" value="AcCoA_carboxyl_beta"/>
</dbReference>
<dbReference type="Gene3D" id="3.90.226.10">
    <property type="entry name" value="2-enoyl-CoA Hydratase, Chain A, domain 1"/>
    <property type="match status" value="2"/>
</dbReference>
<dbReference type="AlphaFoldDB" id="A0AAN7T1F8"/>
<feature type="region of interest" description="Disordered" evidence="1">
    <location>
        <begin position="248"/>
        <end position="323"/>
    </location>
</feature>